<dbReference type="InterPro" id="IPR051676">
    <property type="entry name" value="UPF0053_domain"/>
</dbReference>
<dbReference type="SMART" id="SM01091">
    <property type="entry name" value="CorC_HlyC"/>
    <property type="match status" value="1"/>
</dbReference>
<dbReference type="InterPro" id="IPR016169">
    <property type="entry name" value="FAD-bd_PCMH_sub2"/>
</dbReference>
<dbReference type="SUPFAM" id="SSF56176">
    <property type="entry name" value="FAD-binding/transporter-associated domain-like"/>
    <property type="match status" value="1"/>
</dbReference>
<dbReference type="Gene3D" id="3.10.580.10">
    <property type="entry name" value="CBS-domain"/>
    <property type="match status" value="1"/>
</dbReference>
<gene>
    <name evidence="4" type="ORF">UFOPK1726_00887</name>
</gene>
<evidence type="ECO:0000313" key="4">
    <source>
        <dbReference type="EMBL" id="CAB4580549.1"/>
    </source>
</evidence>
<keyword evidence="2" id="KW-0129">CBS domain</keyword>
<dbReference type="Gene3D" id="3.30.465.10">
    <property type="match status" value="1"/>
</dbReference>
<dbReference type="EMBL" id="CAEZTT010000105">
    <property type="protein sequence ID" value="CAB4580549.1"/>
    <property type="molecule type" value="Genomic_DNA"/>
</dbReference>
<keyword evidence="1" id="KW-0677">Repeat</keyword>
<dbReference type="InterPro" id="IPR005170">
    <property type="entry name" value="Transptr-assoc_dom"/>
</dbReference>
<dbReference type="Pfam" id="PF00571">
    <property type="entry name" value="CBS"/>
    <property type="match status" value="2"/>
</dbReference>
<feature type="domain" description="CBS" evidence="3">
    <location>
        <begin position="65"/>
        <end position="122"/>
    </location>
</feature>
<proteinExistence type="predicted"/>
<name>A0A6J6EYZ7_9ZZZZ</name>
<dbReference type="PANTHER" id="PTHR43099">
    <property type="entry name" value="UPF0053 PROTEIN YRKA"/>
    <property type="match status" value="1"/>
</dbReference>
<dbReference type="InterPro" id="IPR044751">
    <property type="entry name" value="Ion_transp-like_CBS"/>
</dbReference>
<dbReference type="PROSITE" id="PS51371">
    <property type="entry name" value="CBS"/>
    <property type="match status" value="2"/>
</dbReference>
<dbReference type="SUPFAM" id="SSF54631">
    <property type="entry name" value="CBS-domain pair"/>
    <property type="match status" value="1"/>
</dbReference>
<protein>
    <submittedName>
        <fullName evidence="4">Unannotated protein</fullName>
    </submittedName>
</protein>
<dbReference type="InterPro" id="IPR046342">
    <property type="entry name" value="CBS_dom_sf"/>
</dbReference>
<evidence type="ECO:0000256" key="2">
    <source>
        <dbReference type="ARBA" id="ARBA00023122"/>
    </source>
</evidence>
<evidence type="ECO:0000259" key="3">
    <source>
        <dbReference type="PROSITE" id="PS51371"/>
    </source>
</evidence>
<dbReference type="InterPro" id="IPR036318">
    <property type="entry name" value="FAD-bd_PCMH-like_sf"/>
</dbReference>
<evidence type="ECO:0000256" key="1">
    <source>
        <dbReference type="ARBA" id="ARBA00022737"/>
    </source>
</evidence>
<dbReference type="PANTHER" id="PTHR43099:SF5">
    <property type="entry name" value="HLYC_CORC FAMILY TRANSPORTER"/>
    <property type="match status" value="1"/>
</dbReference>
<feature type="domain" description="CBS" evidence="3">
    <location>
        <begin position="1"/>
        <end position="60"/>
    </location>
</feature>
<dbReference type="CDD" id="cd04590">
    <property type="entry name" value="CBS_pair_CorC_HlyC_assoc"/>
    <property type="match status" value="1"/>
</dbReference>
<accession>A0A6J6EYZ7</accession>
<reference evidence="4" key="1">
    <citation type="submission" date="2020-05" db="EMBL/GenBank/DDBJ databases">
        <authorList>
            <person name="Chiriac C."/>
            <person name="Salcher M."/>
            <person name="Ghai R."/>
            <person name="Kavagutti S V."/>
        </authorList>
    </citation>
    <scope>NUCLEOTIDE SEQUENCE</scope>
</reference>
<organism evidence="4">
    <name type="scientific">freshwater metagenome</name>
    <dbReference type="NCBI Taxonomy" id="449393"/>
    <lineage>
        <taxon>unclassified sequences</taxon>
        <taxon>metagenomes</taxon>
        <taxon>ecological metagenomes</taxon>
    </lineage>
</organism>
<sequence length="216" mass="24023">MLPRTEVEFIEADTPIFKAAQWVNDKAFSRYPVAGDGFDDVLGFVHVRDLLNPEMRERSIRVRDIARDILKFPGTKSVLSAMHEMRQAGQHLAIVVDEYGGTAGIVSLEDLVEEVIGEIHDEYDEIEKPSVQGASGEYDVDGLLNLEDFTEMTLVELPDGPYETVAGWAVAQIGRLPEVGDEVEFENAKFEVTKVEARRISRLRVVVAAATTEDAD</sequence>
<dbReference type="InterPro" id="IPR000644">
    <property type="entry name" value="CBS_dom"/>
</dbReference>
<dbReference type="GO" id="GO:0050660">
    <property type="term" value="F:flavin adenine dinucleotide binding"/>
    <property type="evidence" value="ECO:0007669"/>
    <property type="project" value="InterPro"/>
</dbReference>
<dbReference type="Pfam" id="PF03471">
    <property type="entry name" value="CorC_HlyC"/>
    <property type="match status" value="1"/>
</dbReference>
<dbReference type="AlphaFoldDB" id="A0A6J6EYZ7"/>